<dbReference type="AlphaFoldDB" id="A0AAX1Q976"/>
<gene>
    <name evidence="1" type="ORF">A3864_12890</name>
</gene>
<organism evidence="1 2">
    <name type="scientific">Priestia endophytica</name>
    <dbReference type="NCBI Taxonomy" id="135735"/>
    <lineage>
        <taxon>Bacteria</taxon>
        <taxon>Bacillati</taxon>
        <taxon>Bacillota</taxon>
        <taxon>Bacilli</taxon>
        <taxon>Bacillales</taxon>
        <taxon>Bacillaceae</taxon>
        <taxon>Priestia</taxon>
    </lineage>
</organism>
<evidence type="ECO:0000313" key="1">
    <source>
        <dbReference type="EMBL" id="RAS76711.1"/>
    </source>
</evidence>
<dbReference type="PROSITE" id="PS51257">
    <property type="entry name" value="PROKAR_LIPOPROTEIN"/>
    <property type="match status" value="1"/>
</dbReference>
<protein>
    <recommendedName>
        <fullName evidence="3">Lipoprotein</fullName>
    </recommendedName>
</protein>
<evidence type="ECO:0000313" key="2">
    <source>
        <dbReference type="Proteomes" id="UP000250174"/>
    </source>
</evidence>
<comment type="caution">
    <text evidence="1">The sequence shown here is derived from an EMBL/GenBank/DDBJ whole genome shotgun (WGS) entry which is preliminary data.</text>
</comment>
<accession>A0AAX1Q976</accession>
<geneLocation type="plasmid" evidence="1">
    <name>pBEH1</name>
</geneLocation>
<dbReference type="RefSeq" id="WP_113765626.1">
    <property type="nucleotide sequence ID" value="NZ_LVYK01000026.1"/>
</dbReference>
<name>A0AAX1Q976_9BACI</name>
<proteinExistence type="predicted"/>
<dbReference type="Proteomes" id="UP000250174">
    <property type="component" value="Unassembled WGS sequence"/>
</dbReference>
<sequence>MRIRQEMKANILLKFLMIGLGITFILFGCSTSDEWEEEVSKSPPLSGTSFLTSHSPTLVHTIDFQEMSTRTIDEKDKKITYGYSSLRIYYGEYGSKLVKYKELTGFDLTTVENFEVKWQGDSLVMINVYRKAKDGTTFKDETIRLDTSI</sequence>
<reference evidence="1 2" key="1">
    <citation type="submission" date="2016-03" db="EMBL/GenBank/DDBJ databases">
        <title>Comparison of Bacillus endophyticus and B. anthracis characteristics using whole genome sequence analysis and microbiological techniques.</title>
        <authorList>
            <person name="Lekota K.E."/>
            <person name="Mafofo J."/>
            <person name="Rees J."/>
            <person name="Muchadeyi F.C."/>
            <person name="Madoroba E."/>
            <person name="Van Heerden H."/>
        </authorList>
    </citation>
    <scope>NUCLEOTIDE SEQUENCE [LARGE SCALE GENOMIC DNA]</scope>
    <source>
        <strain evidence="1 2">3631_10C</strain>
        <plasmid evidence="1">pBEH1</plasmid>
    </source>
</reference>
<keyword evidence="1" id="KW-0614">Plasmid</keyword>
<evidence type="ECO:0008006" key="3">
    <source>
        <dbReference type="Google" id="ProtNLM"/>
    </source>
</evidence>
<dbReference type="EMBL" id="LVYK01000026">
    <property type="protein sequence ID" value="RAS76711.1"/>
    <property type="molecule type" value="Genomic_DNA"/>
</dbReference>